<protein>
    <submittedName>
        <fullName evidence="1">Uncharacterized protein</fullName>
    </submittedName>
</protein>
<dbReference type="PANTHER" id="PTHR46082:SF6">
    <property type="entry name" value="AAA+ ATPASE DOMAIN-CONTAINING PROTEIN-RELATED"/>
    <property type="match status" value="1"/>
</dbReference>
<dbReference type="PANTHER" id="PTHR46082">
    <property type="entry name" value="ATP/GTP-BINDING PROTEIN-RELATED"/>
    <property type="match status" value="1"/>
</dbReference>
<name>A0AAD9M321_9PEZI</name>
<organism evidence="1 2">
    <name type="scientific">Colletotrichum zoysiae</name>
    <dbReference type="NCBI Taxonomy" id="1216348"/>
    <lineage>
        <taxon>Eukaryota</taxon>
        <taxon>Fungi</taxon>
        <taxon>Dikarya</taxon>
        <taxon>Ascomycota</taxon>
        <taxon>Pezizomycotina</taxon>
        <taxon>Sordariomycetes</taxon>
        <taxon>Hypocreomycetidae</taxon>
        <taxon>Glomerellales</taxon>
        <taxon>Glomerellaceae</taxon>
        <taxon>Colletotrichum</taxon>
        <taxon>Colletotrichum graminicola species complex</taxon>
    </lineage>
</organism>
<dbReference type="InterPro" id="IPR053137">
    <property type="entry name" value="NLR-like"/>
</dbReference>
<dbReference type="EMBL" id="MU842843">
    <property type="protein sequence ID" value="KAK2031184.1"/>
    <property type="molecule type" value="Genomic_DNA"/>
</dbReference>
<reference evidence="1" key="1">
    <citation type="submission" date="2021-06" db="EMBL/GenBank/DDBJ databases">
        <title>Comparative genomics, transcriptomics and evolutionary studies reveal genomic signatures of adaptation to plant cell wall in hemibiotrophic fungi.</title>
        <authorList>
            <consortium name="DOE Joint Genome Institute"/>
            <person name="Baroncelli R."/>
            <person name="Diaz J.F."/>
            <person name="Benocci T."/>
            <person name="Peng M."/>
            <person name="Battaglia E."/>
            <person name="Haridas S."/>
            <person name="Andreopoulos W."/>
            <person name="Labutti K."/>
            <person name="Pangilinan J."/>
            <person name="Floch G.L."/>
            <person name="Makela M.R."/>
            <person name="Henrissat B."/>
            <person name="Grigoriev I.V."/>
            <person name="Crouch J.A."/>
            <person name="De Vries R.P."/>
            <person name="Sukno S.A."/>
            <person name="Thon M.R."/>
        </authorList>
    </citation>
    <scope>NUCLEOTIDE SEQUENCE</scope>
    <source>
        <strain evidence="1">MAFF235873</strain>
    </source>
</reference>
<comment type="caution">
    <text evidence="1">The sequence shown here is derived from an EMBL/GenBank/DDBJ whole genome shotgun (WGS) entry which is preliminary data.</text>
</comment>
<evidence type="ECO:0000313" key="2">
    <source>
        <dbReference type="Proteomes" id="UP001232148"/>
    </source>
</evidence>
<dbReference type="InterPro" id="IPR035994">
    <property type="entry name" value="Nucleoside_phosphorylase_sf"/>
</dbReference>
<evidence type="ECO:0000313" key="1">
    <source>
        <dbReference type="EMBL" id="KAK2031184.1"/>
    </source>
</evidence>
<dbReference type="GO" id="GO:0003824">
    <property type="term" value="F:catalytic activity"/>
    <property type="evidence" value="ECO:0007669"/>
    <property type="project" value="InterPro"/>
</dbReference>
<dbReference type="Gene3D" id="3.40.50.1580">
    <property type="entry name" value="Nucleoside phosphorylase domain"/>
    <property type="match status" value="1"/>
</dbReference>
<dbReference type="SUPFAM" id="SSF53167">
    <property type="entry name" value="Purine and uridine phosphorylases"/>
    <property type="match status" value="1"/>
</dbReference>
<dbReference type="Proteomes" id="UP001232148">
    <property type="component" value="Unassembled WGS sequence"/>
</dbReference>
<sequence length="195" mass="22315">MKSGGPRNKIARKHGVIAFEREAAGVRDEIPCVIIKGVCDYADGHKGNETWRDFAAAMAASATRAFLEIYEQAEESTTEAFLENKEQAKRPTPTRTQQKWRLRLLYVSWLLDAHPKVSVFWVDASTAERFREAYHSIAKKHNIPGWDDNEAEILSLVKIWLEREYRVQWVMVVDGVERTESLFSQPGRASPTHTN</sequence>
<dbReference type="AlphaFoldDB" id="A0AAD9M321"/>
<keyword evidence="2" id="KW-1185">Reference proteome</keyword>
<dbReference type="GO" id="GO:0009116">
    <property type="term" value="P:nucleoside metabolic process"/>
    <property type="evidence" value="ECO:0007669"/>
    <property type="project" value="InterPro"/>
</dbReference>
<gene>
    <name evidence="1" type="ORF">LX32DRAFT_681310</name>
</gene>
<proteinExistence type="predicted"/>
<accession>A0AAD9M321</accession>